<evidence type="ECO:0000313" key="3">
    <source>
        <dbReference type="Proteomes" id="UP001203207"/>
    </source>
</evidence>
<proteinExistence type="predicted"/>
<dbReference type="Proteomes" id="UP001203207">
    <property type="component" value="Unassembled WGS sequence"/>
</dbReference>
<sequence length="97" mass="10775">MIRFIIGVIGMFELCYPHRAISIWTKLAYTNADDAEPREWFLNVAKFEGLLLILTAVAWPLFQSGTDDEGEALDAEDSVPDDDADAEGDDNIPISID</sequence>
<feature type="compositionally biased region" description="Acidic residues" evidence="1">
    <location>
        <begin position="68"/>
        <end position="90"/>
    </location>
</feature>
<keyword evidence="3" id="KW-1185">Reference proteome</keyword>
<reference evidence="2" key="2">
    <citation type="submission" date="2022-02" db="EMBL/GenBank/DDBJ databases">
        <authorList>
            <person name="Elcheninov A.G."/>
            <person name="Sorokin D.Y."/>
            <person name="Kublanov I.V."/>
        </authorList>
    </citation>
    <scope>NUCLEOTIDE SEQUENCE</scope>
    <source>
        <strain evidence="2">AArc-St2</strain>
    </source>
</reference>
<feature type="region of interest" description="Disordered" evidence="1">
    <location>
        <begin position="68"/>
        <end position="97"/>
    </location>
</feature>
<reference evidence="2" key="1">
    <citation type="journal article" date="2022" name="Syst. Appl. Microbiol.">
        <title>Natronocalculus amylovorans gen. nov., sp. nov., and Natranaeroarchaeum aerophilus sp. nov., dominant culturable amylolytic natronoarchaea from hypersaline soda lakes in southwestern Siberia.</title>
        <authorList>
            <person name="Sorokin D.Y."/>
            <person name="Elcheninov A.G."/>
            <person name="Khizhniak T.V."/>
            <person name="Koenen M."/>
            <person name="Bale N.J."/>
            <person name="Damste J.S.S."/>
            <person name="Kublanov I.V."/>
        </authorList>
    </citation>
    <scope>NUCLEOTIDE SEQUENCE</scope>
    <source>
        <strain evidence="2">AArc-St2</strain>
    </source>
</reference>
<dbReference type="AlphaFoldDB" id="A0AAE3K8Z9"/>
<evidence type="ECO:0000313" key="2">
    <source>
        <dbReference type="EMBL" id="MCL9815519.1"/>
    </source>
</evidence>
<dbReference type="RefSeq" id="WP_174652941.1">
    <property type="nucleotide sequence ID" value="NZ_JAKRVX010000001.1"/>
</dbReference>
<evidence type="ECO:0000256" key="1">
    <source>
        <dbReference type="SAM" id="MobiDB-lite"/>
    </source>
</evidence>
<name>A0AAE3K8Z9_9EURY</name>
<comment type="caution">
    <text evidence="2">The sequence shown here is derived from an EMBL/GenBank/DDBJ whole genome shotgun (WGS) entry which is preliminary data.</text>
</comment>
<accession>A0AAE3K8Z9</accession>
<protein>
    <submittedName>
        <fullName evidence="2">Uncharacterized protein</fullName>
    </submittedName>
</protein>
<dbReference type="EMBL" id="JAKRVX010000001">
    <property type="protein sequence ID" value="MCL9815519.1"/>
    <property type="molecule type" value="Genomic_DNA"/>
</dbReference>
<organism evidence="2 3">
    <name type="scientific">Natronocalculus amylovorans</name>
    <dbReference type="NCBI Taxonomy" id="2917812"/>
    <lineage>
        <taxon>Archaea</taxon>
        <taxon>Methanobacteriati</taxon>
        <taxon>Methanobacteriota</taxon>
        <taxon>Stenosarchaea group</taxon>
        <taxon>Halobacteria</taxon>
        <taxon>Halobacteriales</taxon>
        <taxon>Haloferacaceae</taxon>
        <taxon>Natronocalculus</taxon>
    </lineage>
</organism>
<gene>
    <name evidence="2" type="ORF">AArcSt2_01025</name>
</gene>